<gene>
    <name evidence="3" type="ORF">CARN2_0444</name>
</gene>
<reference evidence="3" key="1">
    <citation type="submission" date="2009-10" db="EMBL/GenBank/DDBJ databases">
        <title>Diversity of trophic interactions inside an arsenic-rich microbial ecosystem.</title>
        <authorList>
            <person name="Bertin P.N."/>
            <person name="Heinrich-Salmeron A."/>
            <person name="Pelletier E."/>
            <person name="Goulhen-Chollet F."/>
            <person name="Arsene-Ploetze F."/>
            <person name="Gallien S."/>
            <person name="Calteau A."/>
            <person name="Vallenet D."/>
            <person name="Casiot C."/>
            <person name="Chane-Woon-Ming B."/>
            <person name="Giloteaux L."/>
            <person name="Barakat M."/>
            <person name="Bonnefoy V."/>
            <person name="Bruneel O."/>
            <person name="Chandler M."/>
            <person name="Cleiss J."/>
            <person name="Duran R."/>
            <person name="Elbaz-Poulichet F."/>
            <person name="Fonknechten N."/>
            <person name="Lauga B."/>
            <person name="Mornico D."/>
            <person name="Ortet P."/>
            <person name="Schaeffer C."/>
            <person name="Siguier P."/>
            <person name="Alexander Thil Smith A."/>
            <person name="Van Dorsselaer A."/>
            <person name="Weissenbach J."/>
            <person name="Medigue C."/>
            <person name="Le Paslier D."/>
        </authorList>
    </citation>
    <scope>NUCLEOTIDE SEQUENCE</scope>
</reference>
<evidence type="ECO:0000313" key="3">
    <source>
        <dbReference type="EMBL" id="CBH99262.1"/>
    </source>
</evidence>
<comment type="caution">
    <text evidence="3">The sequence shown here is derived from an EMBL/GenBank/DDBJ whole genome shotgun (WGS) entry which is preliminary data.</text>
</comment>
<accession>E6PWF5</accession>
<dbReference type="AlphaFoldDB" id="E6PWF5"/>
<evidence type="ECO:0000259" key="2">
    <source>
        <dbReference type="Pfam" id="PF05872"/>
    </source>
</evidence>
<dbReference type="InterPro" id="IPR033186">
    <property type="entry name" value="HerA_C"/>
</dbReference>
<feature type="compositionally biased region" description="Basic residues" evidence="1">
    <location>
        <begin position="69"/>
        <end position="82"/>
    </location>
</feature>
<evidence type="ECO:0000256" key="1">
    <source>
        <dbReference type="SAM" id="MobiDB-lite"/>
    </source>
</evidence>
<sequence>MRWAEALASLLGEKGRSTPTECVWLPAPGSRIGPVNAEERKALMQHSLVAGVYEKTVDRESAYELLKGRAQHRQHGGPRNHPRCAGQPARRAQALRRPRPSGAGMRPAPAIGARDSCSVAPRAKAARA</sequence>
<dbReference type="EMBL" id="CABM01000070">
    <property type="protein sequence ID" value="CBH99262.1"/>
    <property type="molecule type" value="Genomic_DNA"/>
</dbReference>
<dbReference type="Pfam" id="PF05872">
    <property type="entry name" value="HerA_C"/>
    <property type="match status" value="1"/>
</dbReference>
<organism evidence="3">
    <name type="scientific">mine drainage metagenome</name>
    <dbReference type="NCBI Taxonomy" id="410659"/>
    <lineage>
        <taxon>unclassified sequences</taxon>
        <taxon>metagenomes</taxon>
        <taxon>ecological metagenomes</taxon>
    </lineage>
</organism>
<proteinExistence type="predicted"/>
<name>E6PWF5_9ZZZZ</name>
<feature type="domain" description="Helicase HerA-like C-terminal" evidence="2">
    <location>
        <begin position="5"/>
        <end position="77"/>
    </location>
</feature>
<feature type="region of interest" description="Disordered" evidence="1">
    <location>
        <begin position="66"/>
        <end position="128"/>
    </location>
</feature>
<protein>
    <recommendedName>
        <fullName evidence="2">Helicase HerA-like C-terminal domain-containing protein</fullName>
    </recommendedName>
</protein>